<dbReference type="AlphaFoldDB" id="A0A4D4LIQ4"/>
<evidence type="ECO:0000313" key="2">
    <source>
        <dbReference type="Proteomes" id="UP000301309"/>
    </source>
</evidence>
<comment type="caution">
    <text evidence="1">The sequence shown here is derived from an EMBL/GenBank/DDBJ whole genome shotgun (WGS) entry which is preliminary data.</text>
</comment>
<sequence>MHVTEPASSLATSSWWGRAVLDSDPQRDRIHAAAEAGTLPTTSWDEIARRRRANGERCPVSDEPRDLWPVAPSEAVGETLADPGLSADLFSAVVALTVSIARIRG</sequence>
<dbReference type="EMBL" id="BJHW01000002">
    <property type="protein sequence ID" value="GDY60344.1"/>
    <property type="molecule type" value="Genomic_DNA"/>
</dbReference>
<proteinExistence type="predicted"/>
<protein>
    <submittedName>
        <fullName evidence="1">Uncharacterized protein</fullName>
    </submittedName>
</protein>
<accession>A0A4D4LIQ4</accession>
<organism evidence="1 2">
    <name type="scientific">Streptomyces violaceusniger</name>
    <dbReference type="NCBI Taxonomy" id="68280"/>
    <lineage>
        <taxon>Bacteria</taxon>
        <taxon>Bacillati</taxon>
        <taxon>Actinomycetota</taxon>
        <taxon>Actinomycetes</taxon>
        <taxon>Kitasatosporales</taxon>
        <taxon>Streptomycetaceae</taxon>
        <taxon>Streptomyces</taxon>
        <taxon>Streptomyces violaceusniger group</taxon>
    </lineage>
</organism>
<gene>
    <name evidence="1" type="ORF">SVIO_109670</name>
</gene>
<dbReference type="Proteomes" id="UP000301309">
    <property type="component" value="Unassembled WGS sequence"/>
</dbReference>
<reference evidence="1 2" key="1">
    <citation type="journal article" date="2020" name="Int. J. Syst. Evol. Microbiol.">
        <title>Reclassification of Streptomyces castelarensis and Streptomyces sporoclivatus as later heterotypic synonyms of Streptomyces antimycoticus.</title>
        <authorList>
            <person name="Komaki H."/>
            <person name="Tamura T."/>
        </authorList>
    </citation>
    <scope>NUCLEOTIDE SEQUENCE [LARGE SCALE GENOMIC DNA]</scope>
    <source>
        <strain evidence="1 2">NBRC 13459</strain>
    </source>
</reference>
<evidence type="ECO:0000313" key="1">
    <source>
        <dbReference type="EMBL" id="GDY60344.1"/>
    </source>
</evidence>
<keyword evidence="2" id="KW-1185">Reference proteome</keyword>
<name>A0A4D4LIQ4_STRVO</name>